<dbReference type="PANTHER" id="PTHR43033:SF1">
    <property type="entry name" value="TRNA(ILE)-LYSIDINE SYNTHASE-RELATED"/>
    <property type="match status" value="1"/>
</dbReference>
<protein>
    <recommendedName>
        <fullName evidence="8">tRNA(Ile)-lysidine synthase</fullName>
        <ecNumber evidence="8">6.3.4.19</ecNumber>
    </recommendedName>
    <alternativeName>
        <fullName evidence="8">tRNA(Ile)-2-lysyl-cytidine synthase</fullName>
    </alternativeName>
    <alternativeName>
        <fullName evidence="8">tRNA(Ile)-lysidine synthetase</fullName>
    </alternativeName>
</protein>
<keyword evidence="5 8" id="KW-0547">Nucleotide-binding</keyword>
<sequence length="460" mass="54049">MKDKVLRTIEEYDLIEENDNIVIGLSGGPDSMALLYVLLDLRKEIDFNIIIAHVNHGVRGEEALADEWFVENLAKELNLPYYSTRVNMDQYAKERRISSEEAGRALRYGFFRKILNKIGGGKIAVAHNKNDQAETLLMRFFRGTGIDGLKGMEYRNGDIIRPILGIEREEIEKYLLDNNFETRLDKTNLEPIYNRNRIRLELIPYIEKYFNPNIIDTLWRTSNILSIDSRFLEKYSEETYIKLVKKKENNSIILNGSLFLKEDRSIQQRIIRNCFLDLNGSLQGFTYRHILDTLTLFLERGTGKSINLSNNIVAKTSYDDFIIEKKKDIAHRDFLFKINHEGYTYIDELQLGLNIKVLPIKDIKINTKDRFVKYFDYDKILGGLYIRNRRDGDRFVPYGMKGSKKIKDYFIDEKIPKEKRDRIPLITDEEKILWVVGYRTSDLFKITDNTKKVLMIKLMK</sequence>
<evidence type="ECO:0000256" key="1">
    <source>
        <dbReference type="ARBA" id="ARBA00004496"/>
    </source>
</evidence>
<dbReference type="AlphaFoldDB" id="M1ZF44"/>
<keyword evidence="11" id="KW-1185">Reference proteome</keyword>
<comment type="similarity">
    <text evidence="8">Belongs to the tRNA(Ile)-lysidine synthase family.</text>
</comment>
<dbReference type="InterPro" id="IPR012094">
    <property type="entry name" value="tRNA_Ile_lys_synt"/>
</dbReference>
<dbReference type="HOGENOM" id="CLU_018869_0_1_9"/>
<comment type="function">
    <text evidence="8">Ligates lysine onto the cytidine present at position 34 of the AUA codon-specific tRNA(Ile) that contains the anticodon CAU, in an ATP-dependent manner. Cytidine is converted to lysidine, thus changing the amino acid specificity of the tRNA from methionine to isoleucine.</text>
</comment>
<dbReference type="GO" id="GO:0005737">
    <property type="term" value="C:cytoplasm"/>
    <property type="evidence" value="ECO:0007669"/>
    <property type="project" value="UniProtKB-SubCell"/>
</dbReference>
<dbReference type="GO" id="GO:0032267">
    <property type="term" value="F:tRNA(Ile)-lysidine synthase activity"/>
    <property type="evidence" value="ECO:0007669"/>
    <property type="project" value="UniProtKB-EC"/>
</dbReference>
<comment type="domain">
    <text evidence="8">The N-terminal region contains the highly conserved SGGXDS motif, predicted to be a P-loop motif involved in ATP binding.</text>
</comment>
<dbReference type="InterPro" id="IPR014729">
    <property type="entry name" value="Rossmann-like_a/b/a_fold"/>
</dbReference>
<dbReference type="Gene3D" id="3.40.50.620">
    <property type="entry name" value="HUPs"/>
    <property type="match status" value="1"/>
</dbReference>
<name>M1ZF44_9FIRM</name>
<dbReference type="InterPro" id="IPR012795">
    <property type="entry name" value="tRNA_Ile_lys_synt_N"/>
</dbReference>
<dbReference type="InterPro" id="IPR011063">
    <property type="entry name" value="TilS/TtcA_N"/>
</dbReference>
<evidence type="ECO:0000259" key="9">
    <source>
        <dbReference type="SMART" id="SM00977"/>
    </source>
</evidence>
<dbReference type="CDD" id="cd01992">
    <property type="entry name" value="TilS_N"/>
    <property type="match status" value="1"/>
</dbReference>
<dbReference type="SUPFAM" id="SSF56037">
    <property type="entry name" value="PheT/TilS domain"/>
    <property type="match status" value="1"/>
</dbReference>
<evidence type="ECO:0000313" key="11">
    <source>
        <dbReference type="Proteomes" id="UP000245423"/>
    </source>
</evidence>
<evidence type="ECO:0000256" key="6">
    <source>
        <dbReference type="ARBA" id="ARBA00022840"/>
    </source>
</evidence>
<evidence type="ECO:0000256" key="4">
    <source>
        <dbReference type="ARBA" id="ARBA00022694"/>
    </source>
</evidence>
<dbReference type="Pfam" id="PF11734">
    <property type="entry name" value="TilS_C"/>
    <property type="match status" value="1"/>
</dbReference>
<dbReference type="GO" id="GO:0006400">
    <property type="term" value="P:tRNA modification"/>
    <property type="evidence" value="ECO:0007669"/>
    <property type="project" value="UniProtKB-UniRule"/>
</dbReference>
<dbReference type="NCBIfam" id="TIGR02432">
    <property type="entry name" value="lysidine_TilS_N"/>
    <property type="match status" value="1"/>
</dbReference>
<dbReference type="Gene3D" id="3.50.40.10">
    <property type="entry name" value="Phenylalanyl-trna Synthetase, Chain B, domain 3"/>
    <property type="match status" value="1"/>
</dbReference>
<dbReference type="SUPFAM" id="SSF52402">
    <property type="entry name" value="Adenine nucleotide alpha hydrolases-like"/>
    <property type="match status" value="1"/>
</dbReference>
<dbReference type="GO" id="GO:0005524">
    <property type="term" value="F:ATP binding"/>
    <property type="evidence" value="ECO:0007669"/>
    <property type="project" value="UniProtKB-UniRule"/>
</dbReference>
<keyword evidence="2 8" id="KW-0963">Cytoplasm</keyword>
<dbReference type="SMART" id="SM00977">
    <property type="entry name" value="TilS_C"/>
    <property type="match status" value="1"/>
</dbReference>
<dbReference type="Pfam" id="PF01171">
    <property type="entry name" value="ATP_bind_3"/>
    <property type="match status" value="1"/>
</dbReference>
<dbReference type="NCBIfam" id="TIGR02433">
    <property type="entry name" value="lysidine_TilS_C"/>
    <property type="match status" value="1"/>
</dbReference>
<evidence type="ECO:0000256" key="2">
    <source>
        <dbReference type="ARBA" id="ARBA00022490"/>
    </source>
</evidence>
<dbReference type="EC" id="6.3.4.19" evidence="8"/>
<accession>M1ZF44</accession>
<dbReference type="InterPro" id="IPR020825">
    <property type="entry name" value="Phe-tRNA_synthase-like_B3/B4"/>
</dbReference>
<dbReference type="Proteomes" id="UP000245423">
    <property type="component" value="Chromosome 1"/>
</dbReference>
<dbReference type="PANTHER" id="PTHR43033">
    <property type="entry name" value="TRNA(ILE)-LYSIDINE SYNTHASE-RELATED"/>
    <property type="match status" value="1"/>
</dbReference>
<dbReference type="Gene3D" id="1.20.59.20">
    <property type="match status" value="1"/>
</dbReference>
<comment type="subcellular location">
    <subcellularLocation>
        <location evidence="1 8">Cytoplasm</location>
    </subcellularLocation>
</comment>
<keyword evidence="6 8" id="KW-0067">ATP-binding</keyword>
<dbReference type="SUPFAM" id="SSF82829">
    <property type="entry name" value="MesJ substrate recognition domain-like"/>
    <property type="match status" value="1"/>
</dbReference>
<evidence type="ECO:0000256" key="8">
    <source>
        <dbReference type="HAMAP-Rule" id="MF_01161"/>
    </source>
</evidence>
<keyword evidence="3 8" id="KW-0436">Ligase</keyword>
<evidence type="ECO:0000313" key="10">
    <source>
        <dbReference type="EMBL" id="SHD78386.1"/>
    </source>
</evidence>
<dbReference type="HAMAP" id="MF_01161">
    <property type="entry name" value="tRNA_Ile_lys_synt"/>
    <property type="match status" value="1"/>
</dbReference>
<evidence type="ECO:0000256" key="3">
    <source>
        <dbReference type="ARBA" id="ARBA00022598"/>
    </source>
</evidence>
<proteinExistence type="inferred from homology"/>
<keyword evidence="4 8" id="KW-0819">tRNA processing</keyword>
<gene>
    <name evidence="8 10" type="primary">tilS</name>
    <name evidence="10" type="ORF">CUESP1_3058</name>
</gene>
<comment type="catalytic activity">
    <reaction evidence="7 8">
        <text>cytidine(34) in tRNA(Ile2) + L-lysine + ATP = lysidine(34) in tRNA(Ile2) + AMP + diphosphate + H(+)</text>
        <dbReference type="Rhea" id="RHEA:43744"/>
        <dbReference type="Rhea" id="RHEA-COMP:10625"/>
        <dbReference type="Rhea" id="RHEA-COMP:10670"/>
        <dbReference type="ChEBI" id="CHEBI:15378"/>
        <dbReference type="ChEBI" id="CHEBI:30616"/>
        <dbReference type="ChEBI" id="CHEBI:32551"/>
        <dbReference type="ChEBI" id="CHEBI:33019"/>
        <dbReference type="ChEBI" id="CHEBI:82748"/>
        <dbReference type="ChEBI" id="CHEBI:83665"/>
        <dbReference type="ChEBI" id="CHEBI:456215"/>
        <dbReference type="EC" id="6.3.4.19"/>
    </reaction>
</comment>
<feature type="domain" description="Lysidine-tRNA(Ile) synthetase C-terminal" evidence="9">
    <location>
        <begin position="384"/>
        <end position="456"/>
    </location>
</feature>
<dbReference type="RefSeq" id="WP_005587608.1">
    <property type="nucleotide sequence ID" value="NZ_LT669839.1"/>
</dbReference>
<evidence type="ECO:0000256" key="5">
    <source>
        <dbReference type="ARBA" id="ARBA00022741"/>
    </source>
</evidence>
<dbReference type="InterPro" id="IPR012796">
    <property type="entry name" value="Lysidine-tRNA-synth_C"/>
</dbReference>
<evidence type="ECO:0000256" key="7">
    <source>
        <dbReference type="ARBA" id="ARBA00048539"/>
    </source>
</evidence>
<dbReference type="EMBL" id="LT669839">
    <property type="protein sequence ID" value="SHD78386.1"/>
    <property type="molecule type" value="Genomic_DNA"/>
</dbReference>
<feature type="binding site" evidence="8">
    <location>
        <begin position="26"/>
        <end position="31"/>
    </location>
    <ligand>
        <name>ATP</name>
        <dbReference type="ChEBI" id="CHEBI:30616"/>
    </ligand>
</feature>
<organism evidence="10 11">
    <name type="scientific">[Clostridium] ultunense Esp</name>
    <dbReference type="NCBI Taxonomy" id="1288971"/>
    <lineage>
        <taxon>Bacteria</taxon>
        <taxon>Bacillati</taxon>
        <taxon>Bacillota</taxon>
        <taxon>Tissierellia</taxon>
        <taxon>Tissierellales</taxon>
        <taxon>Tepidimicrobiaceae</taxon>
        <taxon>Schnuerera</taxon>
    </lineage>
</organism>
<dbReference type="OrthoDB" id="9807403at2"/>
<reference evidence="10 11" key="1">
    <citation type="submission" date="2016-11" db="EMBL/GenBank/DDBJ databases">
        <authorList>
            <person name="Manzoor S."/>
        </authorList>
    </citation>
    <scope>NUCLEOTIDE SEQUENCE [LARGE SCALE GENOMIC DNA]</scope>
    <source>
        <strain evidence="10">Clostridium ultunense strain Esp</strain>
    </source>
</reference>